<dbReference type="Proteomes" id="UP001163046">
    <property type="component" value="Unassembled WGS sequence"/>
</dbReference>
<organism evidence="1 2">
    <name type="scientific">Desmophyllum pertusum</name>
    <dbReference type="NCBI Taxonomy" id="174260"/>
    <lineage>
        <taxon>Eukaryota</taxon>
        <taxon>Metazoa</taxon>
        <taxon>Cnidaria</taxon>
        <taxon>Anthozoa</taxon>
        <taxon>Hexacorallia</taxon>
        <taxon>Scleractinia</taxon>
        <taxon>Caryophylliina</taxon>
        <taxon>Caryophylliidae</taxon>
        <taxon>Desmophyllum</taxon>
    </lineage>
</organism>
<gene>
    <name evidence="1" type="ORF">OS493_007862</name>
</gene>
<evidence type="ECO:0000313" key="2">
    <source>
        <dbReference type="Proteomes" id="UP001163046"/>
    </source>
</evidence>
<reference evidence="1" key="1">
    <citation type="submission" date="2023-01" db="EMBL/GenBank/DDBJ databases">
        <title>Genome assembly of the deep-sea coral Lophelia pertusa.</title>
        <authorList>
            <person name="Herrera S."/>
            <person name="Cordes E."/>
        </authorList>
    </citation>
    <scope>NUCLEOTIDE SEQUENCE</scope>
    <source>
        <strain evidence="1">USNM1676648</strain>
        <tissue evidence="1">Polyp</tissue>
    </source>
</reference>
<sequence length="457" mass="52445">MLSLFGKWIYAQDEAVIPRQECFIVETEEGGWLLVDVELTDDDAAFLKDYVVINERNLATTAERGQDGGIRKPLLILKESDKKNAAEKSQKYFHGKMISRVLPRKMVQPYRIMRPLKCKTPAAGAMWNTERLQQMNSWLGMLSTKVPRPLGTLGNIPAIRVNVKSLKLPDAQGMQIICCEQLVKPMKVQPKYSFVEDLSTSVVQFEPSPVKKLLWDLDNIKRKRTFEVVTGVGGDSRELPLRMTLSQEHVYDLLKLSIRKRRKFNPVANTAESLEPLVVNRVEPAHTPEPLLTLEWQTEQPEEWPAEFQADEPDEDEDNWFTKPAICAFSDLCERTSQLSMQIGHHVPKAAMFLWAQLLQFLSCSKKLLSLEQTEDLGHHRALFREPPRGCYLSVCCKDFSEERGRALAAKKTKRLDTKKNLRRAYGALTQKYYDNTNRKRAMDSKRFQRGCGRRGC</sequence>
<dbReference type="OrthoDB" id="5982146at2759"/>
<accession>A0A9W9YS13</accession>
<protein>
    <submittedName>
        <fullName evidence="1">Uncharacterized protein</fullName>
    </submittedName>
</protein>
<proteinExistence type="predicted"/>
<dbReference type="AlphaFoldDB" id="A0A9W9YS13"/>
<dbReference type="EMBL" id="MU827304">
    <property type="protein sequence ID" value="KAJ7365210.1"/>
    <property type="molecule type" value="Genomic_DNA"/>
</dbReference>
<keyword evidence="2" id="KW-1185">Reference proteome</keyword>
<comment type="caution">
    <text evidence="1">The sequence shown here is derived from an EMBL/GenBank/DDBJ whole genome shotgun (WGS) entry which is preliminary data.</text>
</comment>
<evidence type="ECO:0000313" key="1">
    <source>
        <dbReference type="EMBL" id="KAJ7365210.1"/>
    </source>
</evidence>
<name>A0A9W9YS13_9CNID</name>